<dbReference type="EMBL" id="PYGK01000053">
    <property type="protein sequence ID" value="PSL17226.1"/>
    <property type="molecule type" value="Genomic_DNA"/>
</dbReference>
<evidence type="ECO:0000259" key="1">
    <source>
        <dbReference type="Pfam" id="PF01609"/>
    </source>
</evidence>
<dbReference type="OrthoDB" id="634338at2"/>
<organism evidence="2 3">
    <name type="scientific">Chitinophaga ginsengisoli</name>
    <dbReference type="NCBI Taxonomy" id="363837"/>
    <lineage>
        <taxon>Bacteria</taxon>
        <taxon>Pseudomonadati</taxon>
        <taxon>Bacteroidota</taxon>
        <taxon>Chitinophagia</taxon>
        <taxon>Chitinophagales</taxon>
        <taxon>Chitinophagaceae</taxon>
        <taxon>Chitinophaga</taxon>
    </lineage>
</organism>
<name>A0A2P8F682_9BACT</name>
<sequence length="409" mass="47103">MTSTNLYAFSKVKHLVDAILNELSVTTKPQYKFMISLFEVWLGLPVRYTILNLSRFGNYCEKSIRLHMEQQFDFISFNKQLIKHSCHKELIAAFDPTYISKSGNHTPGLGKWWSGSENRAKKGLELGCLAIVDVAAGTAMPLKGVQTPGRKVLKEKNWTSMDHYIDVVKSQLPALMDMVKYLTVDGYFMKKDFINPIVKSGLHVITKMRPDANLRYLYTGPRKKGRGRPKLYDDKVNCSTIDKRRIREFQIDNDAIYYSGVVYSIGLQKKVRIVYIEHRITGKYEILLSTDTTLCPESILKYYRLRFQIEFLIRDAKQFAGLEDCQARSANKLDFHFNMALTTVAIAKATTWLNLPQLCRGPFSMRNVKVAYYNKFMTDRIFSTLGLDLNCKKIKRLYHKCLNTAELAA</sequence>
<dbReference type="InterPro" id="IPR002559">
    <property type="entry name" value="Transposase_11"/>
</dbReference>
<accession>A0A2P8F682</accession>
<dbReference type="GO" id="GO:0004803">
    <property type="term" value="F:transposase activity"/>
    <property type="evidence" value="ECO:0007669"/>
    <property type="project" value="InterPro"/>
</dbReference>
<dbReference type="Pfam" id="PF01609">
    <property type="entry name" value="DDE_Tnp_1"/>
    <property type="match status" value="1"/>
</dbReference>
<proteinExistence type="predicted"/>
<comment type="caution">
    <text evidence="2">The sequence shown here is derived from an EMBL/GenBank/DDBJ whole genome shotgun (WGS) entry which is preliminary data.</text>
</comment>
<evidence type="ECO:0000313" key="2">
    <source>
        <dbReference type="EMBL" id="PSL17226.1"/>
    </source>
</evidence>
<dbReference type="AlphaFoldDB" id="A0A2P8F682"/>
<feature type="domain" description="Transposase IS4-like" evidence="1">
    <location>
        <begin position="179"/>
        <end position="341"/>
    </location>
</feature>
<reference evidence="2 3" key="1">
    <citation type="submission" date="2018-03" db="EMBL/GenBank/DDBJ databases">
        <title>Genomic Encyclopedia of Archaeal and Bacterial Type Strains, Phase II (KMG-II): from individual species to whole genera.</title>
        <authorList>
            <person name="Goeker M."/>
        </authorList>
    </citation>
    <scope>NUCLEOTIDE SEQUENCE [LARGE SCALE GENOMIC DNA]</scope>
    <source>
        <strain evidence="2 3">DSM 18107</strain>
    </source>
</reference>
<gene>
    <name evidence="2" type="ORF">CLV42_1531</name>
</gene>
<dbReference type="SUPFAM" id="SSF53098">
    <property type="entry name" value="Ribonuclease H-like"/>
    <property type="match status" value="1"/>
</dbReference>
<dbReference type="Proteomes" id="UP000240978">
    <property type="component" value="Unassembled WGS sequence"/>
</dbReference>
<evidence type="ECO:0000313" key="3">
    <source>
        <dbReference type="Proteomes" id="UP000240978"/>
    </source>
</evidence>
<protein>
    <submittedName>
        <fullName evidence="2">DDE family transposase</fullName>
    </submittedName>
</protein>
<dbReference type="RefSeq" id="WP_106606330.1">
    <property type="nucleotide sequence ID" value="NZ_PYGK01000053.1"/>
</dbReference>
<dbReference type="GO" id="GO:0006313">
    <property type="term" value="P:DNA transposition"/>
    <property type="evidence" value="ECO:0007669"/>
    <property type="project" value="InterPro"/>
</dbReference>
<dbReference type="GO" id="GO:0003677">
    <property type="term" value="F:DNA binding"/>
    <property type="evidence" value="ECO:0007669"/>
    <property type="project" value="InterPro"/>
</dbReference>
<dbReference type="InterPro" id="IPR012337">
    <property type="entry name" value="RNaseH-like_sf"/>
</dbReference>
<keyword evidence="3" id="KW-1185">Reference proteome</keyword>